<accession>A0A1D8ILQ6</accession>
<dbReference type="KEGG" id="aprs:BI364_04765"/>
<dbReference type="AlphaFoldDB" id="A0A1D8ILQ6"/>
<evidence type="ECO:0000313" key="4">
    <source>
        <dbReference type="Proteomes" id="UP000095401"/>
    </source>
</evidence>
<protein>
    <recommendedName>
        <fullName evidence="2">HupH hydrogenase expression protein C-terminal domain-containing protein</fullName>
    </recommendedName>
</protein>
<dbReference type="Gene3D" id="3.30.1370.140">
    <property type="entry name" value="HupH hydrogenase expression protein, C-terminal domain"/>
    <property type="match status" value="2"/>
</dbReference>
<dbReference type="EMBL" id="CP017415">
    <property type="protein sequence ID" value="AOU97392.1"/>
    <property type="molecule type" value="Genomic_DNA"/>
</dbReference>
<feature type="domain" description="HupH hydrogenase expression protein C-terminal" evidence="2">
    <location>
        <begin position="66"/>
        <end position="141"/>
    </location>
</feature>
<sequence length="281" mass="30548">MKPIDIPIVALGPGTQTGEDEEVLSYPDLPREMDTYLPPPLPEPETLARAPRTLDPLQQVLALLERPRTDTAAQSVDVTGLGGEERELLNQILGEGEVSILLRGADEWLIQESVFAGVWRVSHPASGLDRIEIGSIPTAVLEHGLAGARRELVAPAEMPPPGVINARPLLAELAGHQAAYRPGMEPHVINFTLLPHTPEDLAYLEAQLGEGRTLILSRGYGNCRITATGVAHVWWVQYFNSVDAIILNTLEVVDVPAVALAAREDLEDTAERLREVLEATQ</sequence>
<feature type="domain" description="HupH hydrogenase expression protein C-terminal" evidence="2">
    <location>
        <begin position="163"/>
        <end position="279"/>
    </location>
</feature>
<comment type="similarity">
    <text evidence="1">Belongs to the HupH/HyaF family.</text>
</comment>
<organism evidence="3 4">
    <name type="scientific">Acidihalobacter yilgarnensis</name>
    <dbReference type="NCBI Taxonomy" id="2819280"/>
    <lineage>
        <taxon>Bacteria</taxon>
        <taxon>Pseudomonadati</taxon>
        <taxon>Pseudomonadota</taxon>
        <taxon>Gammaproteobacteria</taxon>
        <taxon>Chromatiales</taxon>
        <taxon>Ectothiorhodospiraceae</taxon>
        <taxon>Acidihalobacter</taxon>
    </lineage>
</organism>
<dbReference type="InterPro" id="IPR006894">
    <property type="entry name" value="HupH_Hydgase_express_prot_C"/>
</dbReference>
<gene>
    <name evidence="3" type="ORF">BI364_04765</name>
</gene>
<reference evidence="4" key="1">
    <citation type="submission" date="2016-09" db="EMBL/GenBank/DDBJ databases">
        <title>Acidihalobacter prosperus F5.</title>
        <authorList>
            <person name="Khaleque H.N."/>
            <person name="Ramsay J.P."/>
            <person name="Kaksonen A.H."/>
            <person name="Boxall N.J."/>
            <person name="Watkin E.L.J."/>
        </authorList>
    </citation>
    <scope>NUCLEOTIDE SEQUENCE [LARGE SCALE GENOMIC DNA]</scope>
    <source>
        <strain evidence="4">F5</strain>
    </source>
</reference>
<evidence type="ECO:0000259" key="2">
    <source>
        <dbReference type="Pfam" id="PF04809"/>
    </source>
</evidence>
<keyword evidence="4" id="KW-1185">Reference proteome</keyword>
<dbReference type="Pfam" id="PF04809">
    <property type="entry name" value="HupH_C"/>
    <property type="match status" value="2"/>
</dbReference>
<proteinExistence type="inferred from homology"/>
<dbReference type="InterPro" id="IPR038527">
    <property type="entry name" value="HupH_C_sf"/>
</dbReference>
<evidence type="ECO:0000313" key="3">
    <source>
        <dbReference type="EMBL" id="AOU97392.1"/>
    </source>
</evidence>
<name>A0A1D8ILQ6_9GAMM</name>
<dbReference type="RefSeq" id="WP_070077777.1">
    <property type="nucleotide sequence ID" value="NZ_CP017415.1"/>
</dbReference>
<dbReference type="Proteomes" id="UP000095401">
    <property type="component" value="Chromosome"/>
</dbReference>
<evidence type="ECO:0000256" key="1">
    <source>
        <dbReference type="ARBA" id="ARBA00010832"/>
    </source>
</evidence>